<feature type="transmembrane region" description="Helical" evidence="1">
    <location>
        <begin position="12"/>
        <end position="29"/>
    </location>
</feature>
<name>A0A4Y2BGZ3_ARAVE</name>
<proteinExistence type="predicted"/>
<dbReference type="AlphaFoldDB" id="A0A4Y2BGZ3"/>
<evidence type="ECO:0000313" key="3">
    <source>
        <dbReference type="Proteomes" id="UP000499080"/>
    </source>
</evidence>
<comment type="caution">
    <text evidence="2">The sequence shown here is derived from an EMBL/GenBank/DDBJ whole genome shotgun (WGS) entry which is preliminary data.</text>
</comment>
<keyword evidence="1" id="KW-1133">Transmembrane helix</keyword>
<protein>
    <submittedName>
        <fullName evidence="2">Uncharacterized protein</fullName>
    </submittedName>
</protein>
<keyword evidence="3" id="KW-1185">Reference proteome</keyword>
<keyword evidence="1" id="KW-0812">Transmembrane</keyword>
<evidence type="ECO:0000313" key="2">
    <source>
        <dbReference type="EMBL" id="GBL90404.1"/>
    </source>
</evidence>
<sequence length="191" mass="21815">MYKYKRRIDEKGYQCFAVILSNVIVQILAAETSMHTLPPVGDLPFHASHCPCVQVTYIPRPAFLSSFQKQWEENLSPPKSTTTMRVRRLPFSTLILSVIKLLQDYCYESVQMFPWHAKLWEGKECEDSCSSSMQSRQVHCVNQAEVVFPDDACDVAKMPEVTKPCPKSEQCKAMWHVSEWSKVSSPASTFS</sequence>
<keyword evidence="1" id="KW-0472">Membrane</keyword>
<reference evidence="2 3" key="1">
    <citation type="journal article" date="2019" name="Sci. Rep.">
        <title>Orb-weaving spider Araneus ventricosus genome elucidates the spidroin gene catalogue.</title>
        <authorList>
            <person name="Kono N."/>
            <person name="Nakamura H."/>
            <person name="Ohtoshi R."/>
            <person name="Moran D.A.P."/>
            <person name="Shinohara A."/>
            <person name="Yoshida Y."/>
            <person name="Fujiwara M."/>
            <person name="Mori M."/>
            <person name="Tomita M."/>
            <person name="Arakawa K."/>
        </authorList>
    </citation>
    <scope>NUCLEOTIDE SEQUENCE [LARGE SCALE GENOMIC DNA]</scope>
</reference>
<dbReference type="EMBL" id="BGPR01083219">
    <property type="protein sequence ID" value="GBL90404.1"/>
    <property type="molecule type" value="Genomic_DNA"/>
</dbReference>
<organism evidence="2 3">
    <name type="scientific">Araneus ventricosus</name>
    <name type="common">Orbweaver spider</name>
    <name type="synonym">Epeira ventricosa</name>
    <dbReference type="NCBI Taxonomy" id="182803"/>
    <lineage>
        <taxon>Eukaryota</taxon>
        <taxon>Metazoa</taxon>
        <taxon>Ecdysozoa</taxon>
        <taxon>Arthropoda</taxon>
        <taxon>Chelicerata</taxon>
        <taxon>Arachnida</taxon>
        <taxon>Araneae</taxon>
        <taxon>Araneomorphae</taxon>
        <taxon>Entelegynae</taxon>
        <taxon>Araneoidea</taxon>
        <taxon>Araneidae</taxon>
        <taxon>Araneus</taxon>
    </lineage>
</organism>
<dbReference type="Proteomes" id="UP000499080">
    <property type="component" value="Unassembled WGS sequence"/>
</dbReference>
<gene>
    <name evidence="2" type="ORF">AVEN_129918_1</name>
</gene>
<accession>A0A4Y2BGZ3</accession>
<dbReference type="SUPFAM" id="SSF82895">
    <property type="entry name" value="TSP-1 type 1 repeat"/>
    <property type="match status" value="1"/>
</dbReference>
<dbReference type="Pfam" id="PF19030">
    <property type="entry name" value="TSP1_ADAMTS"/>
    <property type="match status" value="1"/>
</dbReference>
<dbReference type="InterPro" id="IPR036383">
    <property type="entry name" value="TSP1_rpt_sf"/>
</dbReference>
<evidence type="ECO:0000256" key="1">
    <source>
        <dbReference type="SAM" id="Phobius"/>
    </source>
</evidence>